<evidence type="ECO:0000313" key="9">
    <source>
        <dbReference type="Proteomes" id="UP001630127"/>
    </source>
</evidence>
<evidence type="ECO:0000256" key="7">
    <source>
        <dbReference type="SAM" id="Phobius"/>
    </source>
</evidence>
<gene>
    <name evidence="8" type="ORF">ACH5RR_028058</name>
</gene>
<comment type="similarity">
    <text evidence="2">Belongs to the CTL (choline transporter-like) family.</text>
</comment>
<accession>A0ABD2YQX4</accession>
<feature type="non-terminal residue" evidence="8">
    <location>
        <position position="295"/>
    </location>
</feature>
<keyword evidence="6" id="KW-0325">Glycoprotein</keyword>
<keyword evidence="3 7" id="KW-0812">Transmembrane</keyword>
<evidence type="ECO:0000256" key="5">
    <source>
        <dbReference type="ARBA" id="ARBA00023136"/>
    </source>
</evidence>
<name>A0ABD2YQX4_9GENT</name>
<dbReference type="EMBL" id="JBJUIK010000012">
    <property type="protein sequence ID" value="KAL3508657.1"/>
    <property type="molecule type" value="Genomic_DNA"/>
</dbReference>
<sequence length="295" mass="33053">MRNGRMGFLRQVFEQLLSSRSLLVAETLKEEEEMRGPPLGPVIGRYPSSSDGNSQMGSRIIMHNKNCRDVLFLVIFIAFWVAMIVNSSFGFNKGNPFKSCIALRLSIVEFLVKNEGYWSCKCKSSKVFSLYLTPELRNNSLQLQGPCYPVIFPSINDIKCVSTASATVNIIEDIVIDKSIHRAVNSRSAVLKRYVADVGKAWPVLLVCGGSLPLFLSLIWLLMIRHFFGAMPWITVILFGILIVSVTMFYYLKASWIGNDTISSIIGEHDPYYHVFARETSHLHAAAVLMTGVMA</sequence>
<keyword evidence="5 7" id="KW-0472">Membrane</keyword>
<feature type="transmembrane region" description="Helical" evidence="7">
    <location>
        <begin position="230"/>
        <end position="252"/>
    </location>
</feature>
<dbReference type="AlphaFoldDB" id="A0ABD2YQX4"/>
<dbReference type="InterPro" id="IPR007603">
    <property type="entry name" value="Choline_transptr-like"/>
</dbReference>
<evidence type="ECO:0000256" key="1">
    <source>
        <dbReference type="ARBA" id="ARBA00004141"/>
    </source>
</evidence>
<feature type="transmembrane region" description="Helical" evidence="7">
    <location>
        <begin position="70"/>
        <end position="89"/>
    </location>
</feature>
<organism evidence="8 9">
    <name type="scientific">Cinchona calisaya</name>
    <dbReference type="NCBI Taxonomy" id="153742"/>
    <lineage>
        <taxon>Eukaryota</taxon>
        <taxon>Viridiplantae</taxon>
        <taxon>Streptophyta</taxon>
        <taxon>Embryophyta</taxon>
        <taxon>Tracheophyta</taxon>
        <taxon>Spermatophyta</taxon>
        <taxon>Magnoliopsida</taxon>
        <taxon>eudicotyledons</taxon>
        <taxon>Gunneridae</taxon>
        <taxon>Pentapetalae</taxon>
        <taxon>asterids</taxon>
        <taxon>lamiids</taxon>
        <taxon>Gentianales</taxon>
        <taxon>Rubiaceae</taxon>
        <taxon>Cinchonoideae</taxon>
        <taxon>Cinchoneae</taxon>
        <taxon>Cinchona</taxon>
    </lineage>
</organism>
<evidence type="ECO:0000256" key="6">
    <source>
        <dbReference type="ARBA" id="ARBA00023180"/>
    </source>
</evidence>
<dbReference type="PANTHER" id="PTHR12385:SF14">
    <property type="entry name" value="CHOLINE TRANSPORTER-LIKE 2"/>
    <property type="match status" value="1"/>
</dbReference>
<keyword evidence="9" id="KW-1185">Reference proteome</keyword>
<dbReference type="PANTHER" id="PTHR12385">
    <property type="entry name" value="CHOLINE TRANSPORTER-LIKE (SLC FAMILY 44)"/>
    <property type="match status" value="1"/>
</dbReference>
<proteinExistence type="inferred from homology"/>
<reference evidence="8 9" key="1">
    <citation type="submission" date="2024-11" db="EMBL/GenBank/DDBJ databases">
        <title>A near-complete genome assembly of Cinchona calisaya.</title>
        <authorList>
            <person name="Lian D.C."/>
            <person name="Zhao X.W."/>
            <person name="Wei L."/>
        </authorList>
    </citation>
    <scope>NUCLEOTIDE SEQUENCE [LARGE SCALE GENOMIC DNA]</scope>
    <source>
        <tissue evidence="8">Nenye</tissue>
    </source>
</reference>
<dbReference type="Proteomes" id="UP001630127">
    <property type="component" value="Unassembled WGS sequence"/>
</dbReference>
<evidence type="ECO:0000256" key="3">
    <source>
        <dbReference type="ARBA" id="ARBA00022692"/>
    </source>
</evidence>
<dbReference type="GO" id="GO:0016020">
    <property type="term" value="C:membrane"/>
    <property type="evidence" value="ECO:0007669"/>
    <property type="project" value="UniProtKB-SubCell"/>
</dbReference>
<feature type="transmembrane region" description="Helical" evidence="7">
    <location>
        <begin position="201"/>
        <end position="223"/>
    </location>
</feature>
<evidence type="ECO:0000256" key="2">
    <source>
        <dbReference type="ARBA" id="ARBA00007168"/>
    </source>
</evidence>
<protein>
    <submittedName>
        <fullName evidence="8">Uncharacterized protein</fullName>
    </submittedName>
</protein>
<comment type="subcellular location">
    <subcellularLocation>
        <location evidence="1">Membrane</location>
        <topology evidence="1">Multi-pass membrane protein</topology>
    </subcellularLocation>
</comment>
<keyword evidence="4 7" id="KW-1133">Transmembrane helix</keyword>
<evidence type="ECO:0000256" key="4">
    <source>
        <dbReference type="ARBA" id="ARBA00022989"/>
    </source>
</evidence>
<evidence type="ECO:0000313" key="8">
    <source>
        <dbReference type="EMBL" id="KAL3508657.1"/>
    </source>
</evidence>
<comment type="caution">
    <text evidence="8">The sequence shown here is derived from an EMBL/GenBank/DDBJ whole genome shotgun (WGS) entry which is preliminary data.</text>
</comment>